<dbReference type="OrthoDB" id="3194721at2"/>
<dbReference type="EMBL" id="CP014228">
    <property type="protein sequence ID" value="AMD88148.1"/>
    <property type="molecule type" value="Genomic_DNA"/>
</dbReference>
<feature type="compositionally biased region" description="Polar residues" evidence="1">
    <location>
        <begin position="1"/>
        <end position="12"/>
    </location>
</feature>
<feature type="domain" description="Thiamin/hydroxymethyl pyrimidine-binding YkoF putative" evidence="2">
    <location>
        <begin position="168"/>
        <end position="235"/>
    </location>
</feature>
<evidence type="ECO:0000313" key="3">
    <source>
        <dbReference type="EMBL" id="AMD88148.1"/>
    </source>
</evidence>
<feature type="domain" description="Thiamin/hydroxymethyl pyrimidine-binding YkoF putative" evidence="2">
    <location>
        <begin position="41"/>
        <end position="118"/>
    </location>
</feature>
<gene>
    <name evidence="3" type="ORF">AXF14_11870</name>
</gene>
<feature type="region of interest" description="Disordered" evidence="1">
    <location>
        <begin position="1"/>
        <end position="26"/>
    </location>
</feature>
<accession>A0A0X8JG02</accession>
<dbReference type="KEGG" id="ard:AXF14_11870"/>
<dbReference type="Gene3D" id="3.30.70.930">
    <property type="match status" value="2"/>
</dbReference>
<feature type="compositionally biased region" description="Low complexity" evidence="1">
    <location>
        <begin position="13"/>
        <end position="23"/>
    </location>
</feature>
<dbReference type="SUPFAM" id="SSF89957">
    <property type="entry name" value="MTH1187/YkoF-like"/>
    <property type="match status" value="1"/>
</dbReference>
<feature type="compositionally biased region" description="Polar residues" evidence="1">
    <location>
        <begin position="230"/>
        <end position="240"/>
    </location>
</feature>
<name>A0A0X8JG02_ACTRD</name>
<dbReference type="AlphaFoldDB" id="A0A0X8JG02"/>
<dbReference type="RefSeq" id="WP_067943489.1">
    <property type="nucleotide sequence ID" value="NZ_CP014228.1"/>
</dbReference>
<protein>
    <recommendedName>
        <fullName evidence="2">Thiamin/hydroxymethyl pyrimidine-binding YkoF putative domain-containing protein</fullName>
    </recommendedName>
</protein>
<evidence type="ECO:0000256" key="1">
    <source>
        <dbReference type="SAM" id="MobiDB-lite"/>
    </source>
</evidence>
<dbReference type="STRING" id="111015.AXF14_11870"/>
<keyword evidence="4" id="KW-1185">Reference proteome</keyword>
<dbReference type="InterPro" id="IPR011522">
    <property type="entry name" value="Thiamin/HMP-bd_put_YkoF"/>
</dbReference>
<dbReference type="Proteomes" id="UP000065220">
    <property type="component" value="Chromosome"/>
</dbReference>
<dbReference type="Pfam" id="PF07615">
    <property type="entry name" value="Ykof"/>
    <property type="match status" value="2"/>
</dbReference>
<evidence type="ECO:0000313" key="4">
    <source>
        <dbReference type="Proteomes" id="UP000065220"/>
    </source>
</evidence>
<organism evidence="3 4">
    <name type="scientific">Actinomyces radicidentis</name>
    <dbReference type="NCBI Taxonomy" id="111015"/>
    <lineage>
        <taxon>Bacteria</taxon>
        <taxon>Bacillati</taxon>
        <taxon>Actinomycetota</taxon>
        <taxon>Actinomycetes</taxon>
        <taxon>Actinomycetales</taxon>
        <taxon>Actinomycetaceae</taxon>
        <taxon>Actinomyces</taxon>
    </lineage>
</organism>
<dbReference type="InterPro" id="IPR029756">
    <property type="entry name" value="MTH1187/YkoF-like"/>
</dbReference>
<reference evidence="4" key="1">
    <citation type="submission" date="2016-02" db="EMBL/GenBank/DDBJ databases">
        <authorList>
            <person name="Holder M.E."/>
            <person name="Ajami N.J."/>
            <person name="Petrosino J.F."/>
        </authorList>
    </citation>
    <scope>NUCLEOTIDE SEQUENCE [LARGE SCALE GENOMIC DNA]</scope>
    <source>
        <strain evidence="4">CCUG 36733</strain>
    </source>
</reference>
<feature type="region of interest" description="Disordered" evidence="1">
    <location>
        <begin position="230"/>
        <end position="256"/>
    </location>
</feature>
<proteinExistence type="predicted"/>
<sequence>MPSTPRTTPAVGTSTDPTAPATSPDDERLALQRDPLRFGVGARVTVAVMADDYVDVILGALAGLDTTGLVTQTGDVSTYVGGSEDDVQRWVTDVADAVARTGRHASLTLTLSRGCPGEVACELPGGAGPRVVPVALPRRTGTRASAEWALYPLADAPAPGTGTGPGRAPDHMRDIHAAIDHARDLGTYAGSEHFYTRLEGDLGAVIATAFAGWTLVGRHVQHVTTHLTVSINSPSHSGRSTDGAGAANQPEESHRA</sequence>
<evidence type="ECO:0000259" key="2">
    <source>
        <dbReference type="Pfam" id="PF07615"/>
    </source>
</evidence>